<keyword evidence="2" id="KW-1185">Reference proteome</keyword>
<reference evidence="1" key="1">
    <citation type="submission" date="2024-09" db="EMBL/GenBank/DDBJ databases">
        <title>Black Yeasts Isolated from many extreme environments.</title>
        <authorList>
            <person name="Coleine C."/>
            <person name="Stajich J.E."/>
            <person name="Selbmann L."/>
        </authorList>
    </citation>
    <scope>NUCLEOTIDE SEQUENCE</scope>
    <source>
        <strain evidence="1">CCFEE 5737</strain>
    </source>
</reference>
<evidence type="ECO:0000313" key="1">
    <source>
        <dbReference type="EMBL" id="KAK3081407.1"/>
    </source>
</evidence>
<gene>
    <name evidence="1" type="ORF">LTS18_006980</name>
</gene>
<protein>
    <submittedName>
        <fullName evidence="1">Uncharacterized protein</fullName>
    </submittedName>
</protein>
<feature type="non-terminal residue" evidence="1">
    <location>
        <position position="1"/>
    </location>
</feature>
<dbReference type="Proteomes" id="UP001186974">
    <property type="component" value="Unassembled WGS sequence"/>
</dbReference>
<evidence type="ECO:0000313" key="2">
    <source>
        <dbReference type="Proteomes" id="UP001186974"/>
    </source>
</evidence>
<sequence>ILAHNSLLQLWSLMIQEFMKTIPSSGHVGNILKAEFRNQRDGAVLGMKTVPHDDKVLDAYLDEEMRWWKGERAAKGVEIEEAFKCRICEFADICDWRKAKVVEATEKHRQRGVSKKSEV</sequence>
<name>A0ACC3DXW6_9PEZI</name>
<proteinExistence type="predicted"/>
<accession>A0ACC3DXW6</accession>
<organism evidence="1 2">
    <name type="scientific">Coniosporium uncinatum</name>
    <dbReference type="NCBI Taxonomy" id="93489"/>
    <lineage>
        <taxon>Eukaryota</taxon>
        <taxon>Fungi</taxon>
        <taxon>Dikarya</taxon>
        <taxon>Ascomycota</taxon>
        <taxon>Pezizomycotina</taxon>
        <taxon>Dothideomycetes</taxon>
        <taxon>Dothideomycetes incertae sedis</taxon>
        <taxon>Coniosporium</taxon>
    </lineage>
</organism>
<dbReference type="EMBL" id="JAWDJW010000172">
    <property type="protein sequence ID" value="KAK3081407.1"/>
    <property type="molecule type" value="Genomic_DNA"/>
</dbReference>
<comment type="caution">
    <text evidence="1">The sequence shown here is derived from an EMBL/GenBank/DDBJ whole genome shotgun (WGS) entry which is preliminary data.</text>
</comment>